<dbReference type="PANTHER" id="PTHR11002:SF76">
    <property type="entry name" value="CARBONIC ANHYDRASE"/>
    <property type="match status" value="1"/>
</dbReference>
<evidence type="ECO:0000256" key="6">
    <source>
        <dbReference type="ARBA" id="ARBA00023239"/>
    </source>
</evidence>
<comment type="cofactor">
    <cofactor evidence="1">
        <name>Zn(2+)</name>
        <dbReference type="ChEBI" id="CHEBI:29105"/>
    </cofactor>
</comment>
<dbReference type="AlphaFoldDB" id="T1BZV4"/>
<reference evidence="8" key="2">
    <citation type="journal article" date="2014" name="ISME J.">
        <title>Microbial stratification in low pH oxic and suboxic macroscopic growths along an acid mine drainage.</title>
        <authorList>
            <person name="Mendez-Garcia C."/>
            <person name="Mesa V."/>
            <person name="Sprenger R.R."/>
            <person name="Richter M."/>
            <person name="Diez M.S."/>
            <person name="Solano J."/>
            <person name="Bargiela R."/>
            <person name="Golyshina O.V."/>
            <person name="Manteca A."/>
            <person name="Ramos J.L."/>
            <person name="Gallego J.R."/>
            <person name="Llorente I."/>
            <person name="Martins Dos Santos V.A."/>
            <person name="Jensen O.N."/>
            <person name="Pelaez A.I."/>
            <person name="Sanchez J."/>
            <person name="Ferrer M."/>
        </authorList>
    </citation>
    <scope>NUCLEOTIDE SEQUENCE</scope>
</reference>
<keyword evidence="4" id="KW-0479">Metal-binding</keyword>
<comment type="similarity">
    <text evidence="2">Belongs to the beta-class carbonic anhydrase family.</text>
</comment>
<keyword evidence="5" id="KW-0862">Zinc</keyword>
<evidence type="ECO:0000256" key="7">
    <source>
        <dbReference type="ARBA" id="ARBA00048348"/>
    </source>
</evidence>
<evidence type="ECO:0000256" key="4">
    <source>
        <dbReference type="ARBA" id="ARBA00022723"/>
    </source>
</evidence>
<evidence type="ECO:0000256" key="5">
    <source>
        <dbReference type="ARBA" id="ARBA00022833"/>
    </source>
</evidence>
<name>T1BZV4_9ZZZZ</name>
<dbReference type="InterPro" id="IPR036874">
    <property type="entry name" value="Carbonic_anhydrase_sf"/>
</dbReference>
<dbReference type="InterPro" id="IPR001765">
    <property type="entry name" value="Carbonic_anhydrase"/>
</dbReference>
<accession>T1BZV4</accession>
<reference evidence="8" key="1">
    <citation type="submission" date="2013-08" db="EMBL/GenBank/DDBJ databases">
        <authorList>
            <person name="Mendez C."/>
            <person name="Richter M."/>
            <person name="Ferrer M."/>
            <person name="Sanchez J."/>
        </authorList>
    </citation>
    <scope>NUCLEOTIDE SEQUENCE</scope>
</reference>
<dbReference type="Gene3D" id="3.40.1050.10">
    <property type="entry name" value="Carbonic anhydrase"/>
    <property type="match status" value="1"/>
</dbReference>
<dbReference type="EMBL" id="AUZY01001309">
    <property type="protein sequence ID" value="EQD75267.1"/>
    <property type="molecule type" value="Genomic_DNA"/>
</dbReference>
<evidence type="ECO:0000313" key="8">
    <source>
        <dbReference type="EMBL" id="EQD75267.1"/>
    </source>
</evidence>
<organism evidence="8">
    <name type="scientific">mine drainage metagenome</name>
    <dbReference type="NCBI Taxonomy" id="410659"/>
    <lineage>
        <taxon>unclassified sequences</taxon>
        <taxon>metagenomes</taxon>
        <taxon>ecological metagenomes</taxon>
    </lineage>
</organism>
<comment type="caution">
    <text evidence="8">The sequence shown here is derived from an EMBL/GenBank/DDBJ whole genome shotgun (WGS) entry which is preliminary data.</text>
</comment>
<evidence type="ECO:0000256" key="2">
    <source>
        <dbReference type="ARBA" id="ARBA00006217"/>
    </source>
</evidence>
<comment type="catalytic activity">
    <reaction evidence="7">
        <text>hydrogencarbonate + H(+) = CO2 + H2O</text>
        <dbReference type="Rhea" id="RHEA:10748"/>
        <dbReference type="ChEBI" id="CHEBI:15377"/>
        <dbReference type="ChEBI" id="CHEBI:15378"/>
        <dbReference type="ChEBI" id="CHEBI:16526"/>
        <dbReference type="ChEBI" id="CHEBI:17544"/>
        <dbReference type="EC" id="4.2.1.1"/>
    </reaction>
</comment>
<dbReference type="SMART" id="SM00947">
    <property type="entry name" value="Pro_CA"/>
    <property type="match status" value="1"/>
</dbReference>
<dbReference type="SUPFAM" id="SSF53056">
    <property type="entry name" value="beta-carbonic anhydrase, cab"/>
    <property type="match status" value="1"/>
</dbReference>
<dbReference type="PANTHER" id="PTHR11002">
    <property type="entry name" value="CARBONIC ANHYDRASE"/>
    <property type="match status" value="1"/>
</dbReference>
<evidence type="ECO:0000256" key="3">
    <source>
        <dbReference type="ARBA" id="ARBA00012925"/>
    </source>
</evidence>
<protein>
    <recommendedName>
        <fullName evidence="3">carbonic anhydrase</fullName>
        <ecNumber evidence="3">4.2.1.1</ecNumber>
    </recommendedName>
</protein>
<dbReference type="EC" id="4.2.1.1" evidence="3"/>
<gene>
    <name evidence="8" type="ORF">B1B_02211</name>
</gene>
<dbReference type="GO" id="GO:0004089">
    <property type="term" value="F:carbonate dehydratase activity"/>
    <property type="evidence" value="ECO:0007669"/>
    <property type="project" value="UniProtKB-EC"/>
</dbReference>
<evidence type="ECO:0000256" key="1">
    <source>
        <dbReference type="ARBA" id="ARBA00001947"/>
    </source>
</evidence>
<sequence>MIRNIANLIPPYAPDPAHHGTSAALEFAVRVLSVRHIAVLGHSGCGGVAALMNGAPPVAPDFVASWVKIAESAKHHARATHPDDPEAATRFCEFENVRVSLRNLATFPWIAKKAGHTVRGFHFDIGSGTLYQVLPDGPRLIGDEPIAE</sequence>
<dbReference type="GO" id="GO:0008270">
    <property type="term" value="F:zinc ion binding"/>
    <property type="evidence" value="ECO:0007669"/>
    <property type="project" value="InterPro"/>
</dbReference>
<keyword evidence="6" id="KW-0456">Lyase</keyword>
<dbReference type="Pfam" id="PF00484">
    <property type="entry name" value="Pro_CA"/>
    <property type="match status" value="1"/>
</dbReference>
<proteinExistence type="inferred from homology"/>